<evidence type="ECO:0000256" key="4">
    <source>
        <dbReference type="ARBA" id="ARBA00023136"/>
    </source>
</evidence>
<feature type="domain" description="Rhodopsin" evidence="8">
    <location>
        <begin position="32"/>
        <end position="246"/>
    </location>
</feature>
<name>A0A0N0NP57_9EURO</name>
<accession>A0A0N0NP57</accession>
<evidence type="ECO:0000313" key="9">
    <source>
        <dbReference type="EMBL" id="KPI42149.1"/>
    </source>
</evidence>
<dbReference type="GeneID" id="28737422"/>
<evidence type="ECO:0000256" key="1">
    <source>
        <dbReference type="ARBA" id="ARBA00004141"/>
    </source>
</evidence>
<comment type="caution">
    <text evidence="9">The sequence shown here is derived from an EMBL/GenBank/DDBJ whole genome shotgun (WGS) entry which is preliminary data.</text>
</comment>
<feature type="transmembrane region" description="Helical" evidence="7">
    <location>
        <begin position="182"/>
        <end position="200"/>
    </location>
</feature>
<feature type="transmembrane region" description="Helical" evidence="7">
    <location>
        <begin position="105"/>
        <end position="127"/>
    </location>
</feature>
<keyword evidence="2 7" id="KW-0812">Transmembrane</keyword>
<evidence type="ECO:0000256" key="2">
    <source>
        <dbReference type="ARBA" id="ARBA00022692"/>
    </source>
</evidence>
<feature type="compositionally biased region" description="Polar residues" evidence="6">
    <location>
        <begin position="348"/>
        <end position="362"/>
    </location>
</feature>
<sequence length="381" mass="41598">MMDTEDYNISDILLNVNNPAANHTNVKTGASAVALSAYVIYGVGYGLGSNIWDIPLTKIVENVKTCIQTLFICVCLHATALTLVKLSIISTYWRIFPVPLLRRVLLGLAIVIIAVAISTILGTIFQCRPVAGAWDFSLDRKCYPVEDLLYFSTAFSVFSDVVLCLLPLPFFWKLGIPKKEKVVVSCLFCFGLVAAVASVVRITTLGRLRNINATKIIVPALDWSIAEVLTGIVCACLPCLKPLLNKLAPGKVFARHSLHIKKSSATSTFTTRTSRSVRQHKTLQTGPVRPSSQHLAHLSTSGSGLWRGRGQSWYVTSPKPGTVPLPTNVMAWSQVTKAIPSANDKHSVTSPRTWYDSGSPTRQTTLLERPGALVDTYTISQ</sequence>
<feature type="transmembrane region" description="Helical" evidence="7">
    <location>
        <begin position="69"/>
        <end position="93"/>
    </location>
</feature>
<protein>
    <recommendedName>
        <fullName evidence="8">Rhodopsin domain-containing protein</fullName>
    </recommendedName>
</protein>
<evidence type="ECO:0000256" key="5">
    <source>
        <dbReference type="ARBA" id="ARBA00038359"/>
    </source>
</evidence>
<feature type="region of interest" description="Disordered" evidence="6">
    <location>
        <begin position="342"/>
        <end position="362"/>
    </location>
</feature>
<dbReference type="GO" id="GO:0016020">
    <property type="term" value="C:membrane"/>
    <property type="evidence" value="ECO:0007669"/>
    <property type="project" value="UniProtKB-SubCell"/>
</dbReference>
<dbReference type="RefSeq" id="XP_018002112.1">
    <property type="nucleotide sequence ID" value="XM_018145542.1"/>
</dbReference>
<dbReference type="PANTHER" id="PTHR33048">
    <property type="entry name" value="PTH11-LIKE INTEGRAL MEMBRANE PROTEIN (AFU_ORTHOLOGUE AFUA_5G11245)"/>
    <property type="match status" value="1"/>
</dbReference>
<dbReference type="Proteomes" id="UP000038010">
    <property type="component" value="Unassembled WGS sequence"/>
</dbReference>
<reference evidence="9 10" key="1">
    <citation type="submission" date="2015-06" db="EMBL/GenBank/DDBJ databases">
        <title>Draft genome of the ant-associated black yeast Phialophora attae CBS 131958.</title>
        <authorList>
            <person name="Moreno L.F."/>
            <person name="Stielow B.J."/>
            <person name="de Hoog S."/>
            <person name="Vicente V.A."/>
            <person name="Weiss V.A."/>
            <person name="de Vries M."/>
            <person name="Cruz L.M."/>
            <person name="Souza E.M."/>
        </authorList>
    </citation>
    <scope>NUCLEOTIDE SEQUENCE [LARGE SCALE GENOMIC DNA]</scope>
    <source>
        <strain evidence="9 10">CBS 131958</strain>
    </source>
</reference>
<dbReference type="STRING" id="1664694.A0A0N0NP57"/>
<feature type="transmembrane region" description="Helical" evidence="7">
    <location>
        <begin position="148"/>
        <end position="170"/>
    </location>
</feature>
<keyword evidence="4 7" id="KW-0472">Membrane</keyword>
<dbReference type="InterPro" id="IPR052337">
    <property type="entry name" value="SAT4-like"/>
</dbReference>
<feature type="compositionally biased region" description="Polar residues" evidence="6">
    <location>
        <begin position="282"/>
        <end position="303"/>
    </location>
</feature>
<dbReference type="VEuPathDB" id="FungiDB:AB675_5336"/>
<evidence type="ECO:0000313" key="10">
    <source>
        <dbReference type="Proteomes" id="UP000038010"/>
    </source>
</evidence>
<dbReference type="Pfam" id="PF20684">
    <property type="entry name" value="Fung_rhodopsin"/>
    <property type="match status" value="1"/>
</dbReference>
<evidence type="ECO:0000256" key="6">
    <source>
        <dbReference type="SAM" id="MobiDB-lite"/>
    </source>
</evidence>
<keyword evidence="3 7" id="KW-1133">Transmembrane helix</keyword>
<organism evidence="9 10">
    <name type="scientific">Cyphellophora attinorum</name>
    <dbReference type="NCBI Taxonomy" id="1664694"/>
    <lineage>
        <taxon>Eukaryota</taxon>
        <taxon>Fungi</taxon>
        <taxon>Dikarya</taxon>
        <taxon>Ascomycota</taxon>
        <taxon>Pezizomycotina</taxon>
        <taxon>Eurotiomycetes</taxon>
        <taxon>Chaetothyriomycetidae</taxon>
        <taxon>Chaetothyriales</taxon>
        <taxon>Cyphellophoraceae</taxon>
        <taxon>Cyphellophora</taxon>
    </lineage>
</organism>
<comment type="similarity">
    <text evidence="5">Belongs to the SAT4 family.</text>
</comment>
<evidence type="ECO:0000256" key="3">
    <source>
        <dbReference type="ARBA" id="ARBA00022989"/>
    </source>
</evidence>
<feature type="region of interest" description="Disordered" evidence="6">
    <location>
        <begin position="269"/>
        <end position="303"/>
    </location>
</feature>
<evidence type="ECO:0000256" key="7">
    <source>
        <dbReference type="SAM" id="Phobius"/>
    </source>
</evidence>
<proteinExistence type="inferred from homology"/>
<dbReference type="InterPro" id="IPR049326">
    <property type="entry name" value="Rhodopsin_dom_fungi"/>
</dbReference>
<dbReference type="PANTHER" id="PTHR33048:SF131">
    <property type="entry name" value="INTEGRAL MEMBRANE PROTEIN"/>
    <property type="match status" value="1"/>
</dbReference>
<feature type="transmembrane region" description="Helical" evidence="7">
    <location>
        <begin position="29"/>
        <end position="48"/>
    </location>
</feature>
<dbReference type="EMBL" id="LFJN01000008">
    <property type="protein sequence ID" value="KPI42149.1"/>
    <property type="molecule type" value="Genomic_DNA"/>
</dbReference>
<gene>
    <name evidence="9" type="ORF">AB675_5336</name>
</gene>
<evidence type="ECO:0000259" key="8">
    <source>
        <dbReference type="Pfam" id="PF20684"/>
    </source>
</evidence>
<keyword evidence="10" id="KW-1185">Reference proteome</keyword>
<dbReference type="AlphaFoldDB" id="A0A0N0NP57"/>
<comment type="subcellular location">
    <subcellularLocation>
        <location evidence="1">Membrane</location>
        <topology evidence="1">Multi-pass membrane protein</topology>
    </subcellularLocation>
</comment>
<dbReference type="OrthoDB" id="10017208at2759"/>